<gene>
    <name evidence="1" type="ORF">POCTA_138.1.T1610110</name>
</gene>
<accession>A0A8S1YIR2</accession>
<organism evidence="1 2">
    <name type="scientific">Paramecium octaurelia</name>
    <dbReference type="NCBI Taxonomy" id="43137"/>
    <lineage>
        <taxon>Eukaryota</taxon>
        <taxon>Sar</taxon>
        <taxon>Alveolata</taxon>
        <taxon>Ciliophora</taxon>
        <taxon>Intramacronucleata</taxon>
        <taxon>Oligohymenophorea</taxon>
        <taxon>Peniculida</taxon>
        <taxon>Parameciidae</taxon>
        <taxon>Paramecium</taxon>
    </lineage>
</organism>
<comment type="caution">
    <text evidence="1">The sequence shown here is derived from an EMBL/GenBank/DDBJ whole genome shotgun (WGS) entry which is preliminary data.</text>
</comment>
<name>A0A8S1YIR2_PAROT</name>
<dbReference type="Proteomes" id="UP000683925">
    <property type="component" value="Unassembled WGS sequence"/>
</dbReference>
<reference evidence="1" key="1">
    <citation type="submission" date="2021-01" db="EMBL/GenBank/DDBJ databases">
        <authorList>
            <consortium name="Genoscope - CEA"/>
            <person name="William W."/>
        </authorList>
    </citation>
    <scope>NUCLEOTIDE SEQUENCE</scope>
</reference>
<dbReference type="EMBL" id="CAJJDP010000163">
    <property type="protein sequence ID" value="CAD8213403.1"/>
    <property type="molecule type" value="Genomic_DNA"/>
</dbReference>
<proteinExistence type="predicted"/>
<dbReference type="AlphaFoldDB" id="A0A8S1YIR2"/>
<keyword evidence="2" id="KW-1185">Reference proteome</keyword>
<protein>
    <submittedName>
        <fullName evidence="1">Uncharacterized protein</fullName>
    </submittedName>
</protein>
<evidence type="ECO:0000313" key="1">
    <source>
        <dbReference type="EMBL" id="CAD8213403.1"/>
    </source>
</evidence>
<sequence>MIADVWIQKIYNLSNILLTYTLKINQGYLVRHLHYS</sequence>
<evidence type="ECO:0000313" key="2">
    <source>
        <dbReference type="Proteomes" id="UP000683925"/>
    </source>
</evidence>